<dbReference type="InterPro" id="IPR009072">
    <property type="entry name" value="Histone-fold"/>
</dbReference>
<dbReference type="GO" id="GO:0046982">
    <property type="term" value="F:protein heterodimerization activity"/>
    <property type="evidence" value="ECO:0007669"/>
    <property type="project" value="InterPro"/>
</dbReference>
<organism evidence="2 3">
    <name type="scientific">Geranomyces variabilis</name>
    <dbReference type="NCBI Taxonomy" id="109894"/>
    <lineage>
        <taxon>Eukaryota</taxon>
        <taxon>Fungi</taxon>
        <taxon>Fungi incertae sedis</taxon>
        <taxon>Chytridiomycota</taxon>
        <taxon>Chytridiomycota incertae sedis</taxon>
        <taxon>Chytridiomycetes</taxon>
        <taxon>Spizellomycetales</taxon>
        <taxon>Powellomycetaceae</taxon>
        <taxon>Geranomyces</taxon>
    </lineage>
</organism>
<feature type="region of interest" description="Disordered" evidence="1">
    <location>
        <begin position="108"/>
        <end position="162"/>
    </location>
</feature>
<evidence type="ECO:0000313" key="3">
    <source>
        <dbReference type="Proteomes" id="UP001212152"/>
    </source>
</evidence>
<name>A0AAD5TFX2_9FUNG</name>
<feature type="compositionally biased region" description="Polar residues" evidence="1">
    <location>
        <begin position="443"/>
        <end position="470"/>
    </location>
</feature>
<accession>A0AAD5TFX2</accession>
<evidence type="ECO:0000256" key="1">
    <source>
        <dbReference type="SAM" id="MobiDB-lite"/>
    </source>
</evidence>
<feature type="compositionally biased region" description="Low complexity" evidence="1">
    <location>
        <begin position="491"/>
        <end position="515"/>
    </location>
</feature>
<comment type="caution">
    <text evidence="2">The sequence shown here is derived from an EMBL/GenBank/DDBJ whole genome shotgun (WGS) entry which is preliminary data.</text>
</comment>
<feature type="region of interest" description="Disordered" evidence="1">
    <location>
        <begin position="1"/>
        <end position="21"/>
    </location>
</feature>
<reference evidence="2" key="1">
    <citation type="submission" date="2020-05" db="EMBL/GenBank/DDBJ databases">
        <title>Phylogenomic resolution of chytrid fungi.</title>
        <authorList>
            <person name="Stajich J.E."/>
            <person name="Amses K."/>
            <person name="Simmons R."/>
            <person name="Seto K."/>
            <person name="Myers J."/>
            <person name="Bonds A."/>
            <person name="Quandt C.A."/>
            <person name="Barry K."/>
            <person name="Liu P."/>
            <person name="Grigoriev I."/>
            <person name="Longcore J.E."/>
            <person name="James T.Y."/>
        </authorList>
    </citation>
    <scope>NUCLEOTIDE SEQUENCE</scope>
    <source>
        <strain evidence="2">JEL0379</strain>
    </source>
</reference>
<sequence length="551" mass="59340">MFDTGPTSSATRAKGPGAPRPAYLSISSLKTLRSDSPPQTITTPLDTIEAQRAGSENRLRRAWEDIIQRYSRDFDDADEIDITTCEIVVDKGWVRALDSRRQAFGGALLDPADDGADEVTASDGDGDVDGDTESDWVVDDSGRSASAHNPFKAGSKERSGIWDEDECGGKGIIGLRSPPAAAPLRRYEFEIIIPPSLAVAQPAPADTLDDPVDRVDRESTPPAQPPASQPWLEASTDYRLQSDRQKSATPCRRGIDDFVLFIPPSSAESVSSAAESAPAAEMPPRQEDFEIEILWDTLTTSSSADGARGYDAFKRGLPSRNTAQRPDAREIELPCKEEKPSDAMISLHATDARSTRDNEEAALTPCSAEINPVVINLDEEESVPIKPEYQMYAAYTTKSTSNPIVIVIPDDADANTESAFSKFKHKLSLQQLKIELEGPAAAQSCNSDANNPTTHRASSPASCETETTSGPDRKRPPPAPPHPPPPPPPADDSSSIISPPPAATTTSCSTPAASSQATRKRKRVPLGSLPQHWRRRERPSAQSDLACPFVG</sequence>
<proteinExistence type="predicted"/>
<feature type="compositionally biased region" description="Acidic residues" evidence="1">
    <location>
        <begin position="124"/>
        <end position="138"/>
    </location>
</feature>
<dbReference type="Gene3D" id="1.10.20.10">
    <property type="entry name" value="Histone, subunit A"/>
    <property type="match status" value="1"/>
</dbReference>
<dbReference type="EMBL" id="JADGJQ010000052">
    <property type="protein sequence ID" value="KAJ3175418.1"/>
    <property type="molecule type" value="Genomic_DNA"/>
</dbReference>
<dbReference type="InterPro" id="IPR018465">
    <property type="entry name" value="Scm3/HJURP"/>
</dbReference>
<dbReference type="Proteomes" id="UP001212152">
    <property type="component" value="Unassembled WGS sequence"/>
</dbReference>
<dbReference type="AlphaFoldDB" id="A0AAD5TFX2"/>
<feature type="compositionally biased region" description="Polar residues" evidence="1">
    <location>
        <begin position="1"/>
        <end position="11"/>
    </location>
</feature>
<dbReference type="Pfam" id="PF10384">
    <property type="entry name" value="Scm3"/>
    <property type="match status" value="1"/>
</dbReference>
<feature type="compositionally biased region" description="Pro residues" evidence="1">
    <location>
        <begin position="477"/>
        <end position="490"/>
    </location>
</feature>
<feature type="region of interest" description="Disordered" evidence="1">
    <location>
        <begin position="442"/>
        <end position="551"/>
    </location>
</feature>
<protein>
    <submittedName>
        <fullName evidence="2">Uncharacterized protein</fullName>
    </submittedName>
</protein>
<gene>
    <name evidence="2" type="ORF">HDU87_006238</name>
</gene>
<dbReference type="GO" id="GO:0005634">
    <property type="term" value="C:nucleus"/>
    <property type="evidence" value="ECO:0007669"/>
    <property type="project" value="InterPro"/>
</dbReference>
<feature type="region of interest" description="Disordered" evidence="1">
    <location>
        <begin position="201"/>
        <end position="233"/>
    </location>
</feature>
<evidence type="ECO:0000313" key="2">
    <source>
        <dbReference type="EMBL" id="KAJ3175418.1"/>
    </source>
</evidence>
<keyword evidence="3" id="KW-1185">Reference proteome</keyword>
<dbReference type="GO" id="GO:0042393">
    <property type="term" value="F:histone binding"/>
    <property type="evidence" value="ECO:0007669"/>
    <property type="project" value="InterPro"/>
</dbReference>